<dbReference type="PROSITE" id="PS51318">
    <property type="entry name" value="TAT"/>
    <property type="match status" value="1"/>
</dbReference>
<feature type="domain" description="Alpha-L-rhamnosidase six-hairpin glycosidase" evidence="6">
    <location>
        <begin position="649"/>
        <end position="996"/>
    </location>
</feature>
<dbReference type="RefSeq" id="WP_344951622.1">
    <property type="nucleotide sequence ID" value="NZ_BAAAZG010000036.1"/>
</dbReference>
<gene>
    <name evidence="8" type="ORF">GCM10022214_48180</name>
</gene>
<dbReference type="Gene3D" id="2.60.420.10">
    <property type="entry name" value="Maltose phosphorylase, domain 3"/>
    <property type="match status" value="1"/>
</dbReference>
<dbReference type="Proteomes" id="UP001500683">
    <property type="component" value="Unassembled WGS sequence"/>
</dbReference>
<evidence type="ECO:0000313" key="9">
    <source>
        <dbReference type="Proteomes" id="UP001500683"/>
    </source>
</evidence>
<dbReference type="InterPro" id="IPR012341">
    <property type="entry name" value="6hp_glycosidase-like_sf"/>
</dbReference>
<dbReference type="SUPFAM" id="SSF48208">
    <property type="entry name" value="Six-hairpin glycosidases"/>
    <property type="match status" value="1"/>
</dbReference>
<evidence type="ECO:0000259" key="5">
    <source>
        <dbReference type="Pfam" id="PF08531"/>
    </source>
</evidence>
<dbReference type="Pfam" id="PF05592">
    <property type="entry name" value="Bac_rhamnosid"/>
    <property type="match status" value="1"/>
</dbReference>
<evidence type="ECO:0000313" key="8">
    <source>
        <dbReference type="EMBL" id="GAA4083093.1"/>
    </source>
</evidence>
<dbReference type="Pfam" id="PF08531">
    <property type="entry name" value="Bac_rhamnosid_N"/>
    <property type="match status" value="1"/>
</dbReference>
<dbReference type="Gene3D" id="2.60.120.260">
    <property type="entry name" value="Galactose-binding domain-like"/>
    <property type="match status" value="2"/>
</dbReference>
<dbReference type="InterPro" id="IPR008902">
    <property type="entry name" value="Rhamnosid_concanavalin"/>
</dbReference>
<dbReference type="Pfam" id="PF17390">
    <property type="entry name" value="Bac_rhamnosid_C"/>
    <property type="match status" value="1"/>
</dbReference>
<dbReference type="InterPro" id="IPR035396">
    <property type="entry name" value="Bac_rhamnosid6H"/>
</dbReference>
<comment type="catalytic activity">
    <reaction evidence="1">
        <text>Hydrolysis of terminal non-reducing alpha-L-rhamnose residues in alpha-L-rhamnosides.</text>
        <dbReference type="EC" id="3.2.1.40"/>
    </reaction>
</comment>
<keyword evidence="3 8" id="KW-0378">Hydrolase</keyword>
<dbReference type="InterPro" id="IPR008928">
    <property type="entry name" value="6-hairpin_glycosidase_sf"/>
</dbReference>
<dbReference type="PANTHER" id="PTHR33307">
    <property type="entry name" value="ALPHA-RHAMNOSIDASE (EUROFUNG)"/>
    <property type="match status" value="1"/>
</dbReference>
<evidence type="ECO:0000259" key="7">
    <source>
        <dbReference type="Pfam" id="PF17390"/>
    </source>
</evidence>
<accession>A0ABP7W7N3</accession>
<comment type="caution">
    <text evidence="8">The sequence shown here is derived from an EMBL/GenBank/DDBJ whole genome shotgun (WGS) entry which is preliminary data.</text>
</comment>
<feature type="domain" description="Alpha-L-rhamnosidase C-terminal" evidence="7">
    <location>
        <begin position="999"/>
        <end position="1065"/>
    </location>
</feature>
<dbReference type="InterPro" id="IPR013783">
    <property type="entry name" value="Ig-like_fold"/>
</dbReference>
<evidence type="ECO:0000256" key="2">
    <source>
        <dbReference type="ARBA" id="ARBA00012652"/>
    </source>
</evidence>
<name>A0ABP7W7N3_9ACTN</name>
<evidence type="ECO:0000256" key="1">
    <source>
        <dbReference type="ARBA" id="ARBA00001445"/>
    </source>
</evidence>
<evidence type="ECO:0000259" key="4">
    <source>
        <dbReference type="Pfam" id="PF05592"/>
    </source>
</evidence>
<dbReference type="Pfam" id="PF25788">
    <property type="entry name" value="Ig_Rha78A_N"/>
    <property type="match status" value="1"/>
</dbReference>
<protein>
    <recommendedName>
        <fullName evidence="2">alpha-L-rhamnosidase</fullName>
        <ecNumber evidence="2">3.2.1.40</ecNumber>
    </recommendedName>
</protein>
<dbReference type="Gene3D" id="2.60.120.560">
    <property type="entry name" value="Exo-inulinase, domain 1"/>
    <property type="match status" value="1"/>
</dbReference>
<dbReference type="Pfam" id="PF17389">
    <property type="entry name" value="Bac_rhamnosid6H"/>
    <property type="match status" value="1"/>
</dbReference>
<evidence type="ECO:0000259" key="6">
    <source>
        <dbReference type="Pfam" id="PF17389"/>
    </source>
</evidence>
<dbReference type="InterPro" id="IPR036116">
    <property type="entry name" value="FN3_sf"/>
</dbReference>
<dbReference type="PIRSF" id="PIRSF010631">
    <property type="entry name" value="A-rhamnsds"/>
    <property type="match status" value="1"/>
</dbReference>
<dbReference type="PANTHER" id="PTHR33307:SF6">
    <property type="entry name" value="ALPHA-RHAMNOSIDASE (EUROFUNG)-RELATED"/>
    <property type="match status" value="1"/>
</dbReference>
<dbReference type="EC" id="3.2.1.40" evidence="2"/>
<organism evidence="8 9">
    <name type="scientific">Actinomadura miaoliensis</name>
    <dbReference type="NCBI Taxonomy" id="430685"/>
    <lineage>
        <taxon>Bacteria</taxon>
        <taxon>Bacillati</taxon>
        <taxon>Actinomycetota</taxon>
        <taxon>Actinomycetes</taxon>
        <taxon>Streptosporangiales</taxon>
        <taxon>Thermomonosporaceae</taxon>
        <taxon>Actinomadura</taxon>
    </lineage>
</organism>
<dbReference type="InterPro" id="IPR006311">
    <property type="entry name" value="TAT_signal"/>
</dbReference>
<reference evidence="9" key="1">
    <citation type="journal article" date="2019" name="Int. J. Syst. Evol. Microbiol.">
        <title>The Global Catalogue of Microorganisms (GCM) 10K type strain sequencing project: providing services to taxonomists for standard genome sequencing and annotation.</title>
        <authorList>
            <consortium name="The Broad Institute Genomics Platform"/>
            <consortium name="The Broad Institute Genome Sequencing Center for Infectious Disease"/>
            <person name="Wu L."/>
            <person name="Ma J."/>
        </authorList>
    </citation>
    <scope>NUCLEOTIDE SEQUENCE [LARGE SCALE GENOMIC DNA]</scope>
    <source>
        <strain evidence="9">JCM 16702</strain>
    </source>
</reference>
<evidence type="ECO:0000256" key="3">
    <source>
        <dbReference type="ARBA" id="ARBA00022801"/>
    </source>
</evidence>
<dbReference type="InterPro" id="IPR035398">
    <property type="entry name" value="Bac_rhamnosid_C"/>
</dbReference>
<dbReference type="Gene3D" id="2.60.40.10">
    <property type="entry name" value="Immunoglobulins"/>
    <property type="match status" value="1"/>
</dbReference>
<keyword evidence="9" id="KW-1185">Reference proteome</keyword>
<feature type="domain" description="Bacterial alpha-L-rhamnosidase N-terminal" evidence="5">
    <location>
        <begin position="361"/>
        <end position="529"/>
    </location>
</feature>
<dbReference type="InterPro" id="IPR016007">
    <property type="entry name" value="Alpha_rhamnosid"/>
</dbReference>
<dbReference type="InterPro" id="IPR013737">
    <property type="entry name" value="Bac_rhamnosid_N"/>
</dbReference>
<proteinExistence type="predicted"/>
<dbReference type="EMBL" id="BAAAZG010000036">
    <property type="protein sequence ID" value="GAA4083093.1"/>
    <property type="molecule type" value="Genomic_DNA"/>
</dbReference>
<dbReference type="SUPFAM" id="SSF49265">
    <property type="entry name" value="Fibronectin type III"/>
    <property type="match status" value="1"/>
</dbReference>
<sequence length="1099" mass="120914">MENTTPSRPTRRHVLQAGAVGAGAAVALGPSLTDPASAAAPGDRPERLTVEYAEQPLGLDVPRPRLAWLPPAGTTRQTAYQIRVTRHDDDRPVWDSGRVASDATAHVEYAGPTLVSRTRYRWQVRTWDERGRPSPWSRPSWWEMGLLRPEDWRARWIGGRQDPDHDWADQRTTFVFTLTGDALDFLFRARPVGKTYGETYTWRVTAVDGVPTLVAQVRRYPGGSSSDTTLTTLKRVPITNIAPGELRNTRHTLAVEARGTTITTWIDGERVDTLTDGAQKSGTIGVRAETAAAGMLHEVTVETGGERVFHTDFARGANPFTGGDVTGDGLAVPGQATGKDIVLPIATPAPLLRREFTAKGRVKRARLYVAAGGFPKLSLNGRQVGDAAIENGFTAYDKRVLYRTYDVTDAVRQGGNVLGAELGRGWYGLADPNEWYWHQAPWHAQPALKAQLEITFTDGRHQLVTTDGSWRATDGPTRYDSIYGDEHHDARRALPGWDRPGFDDRTWRRAATVAGPSGRLVAAQLEPIRPVAEVAPVSVTEAKPGVWVFDFGRIFAGWVRLDVSGPAGQTVTLFHCEKLNADGTGSDAGNRLIDTQLQNDRYTLAGRGRETWEPSFGYKGFRYVQVTGFPGRPTRATLTGRVVHSSVPSTGTFTSSDELLNKIQQAARNTLLNNTHGFVTDTPTYEKNGWTGDAHASALAAACNFGMARVWTKWLADFRDAQSPKGEIPEIVPSTPLYGYENTPGWNMIWGAVPSWDAATFVLPWEMYTAYGDTRILAEMYDTHKKLVDYTRTYFTDDHVYANKQNVFLGEYAGKGPVGPVDATASAYYFYMADRLSESARLLGDNGAATRYRTLAGQIRDAYNKRYWDASRRVYRTVGADGTVQAYAQTQNALPLAFGMVPDGQEKAVARSLNDDIVAQGHHLTAGVFAGRFLMTLLSDHGYTDTAYKVATRTTEPSWGHWIVNGHSTMFEGWALTSRSYDHHYWGSVSSWFYQGLAGIRPGRPGYRTVTIRPGVPTGLDRAAASLDTVRGRVESAWSRDGDRFDLRVRVPAGTAAEVWVPGRNVRAPAGARFLRHEDGHAVHEAGAGTFAFGSTYPA</sequence>
<dbReference type="GO" id="GO:0016787">
    <property type="term" value="F:hydrolase activity"/>
    <property type="evidence" value="ECO:0007669"/>
    <property type="project" value="UniProtKB-KW"/>
</dbReference>
<dbReference type="Gene3D" id="1.50.10.10">
    <property type="match status" value="1"/>
</dbReference>
<feature type="domain" description="Alpha-L-rhamnosidase concanavalin-like" evidence="4">
    <location>
        <begin position="541"/>
        <end position="644"/>
    </location>
</feature>